<reference evidence="11" key="1">
    <citation type="journal article" date="2013" name="Nature">
        <title>Pan genome of the phytoplankton Emiliania underpins its global distribution.</title>
        <authorList>
            <person name="Read B.A."/>
            <person name="Kegel J."/>
            <person name="Klute M.J."/>
            <person name="Kuo A."/>
            <person name="Lefebvre S.C."/>
            <person name="Maumus F."/>
            <person name="Mayer C."/>
            <person name="Miller J."/>
            <person name="Monier A."/>
            <person name="Salamov A."/>
            <person name="Young J."/>
            <person name="Aguilar M."/>
            <person name="Claverie J.M."/>
            <person name="Frickenhaus S."/>
            <person name="Gonzalez K."/>
            <person name="Herman E.K."/>
            <person name="Lin Y.C."/>
            <person name="Napier J."/>
            <person name="Ogata H."/>
            <person name="Sarno A.F."/>
            <person name="Shmutz J."/>
            <person name="Schroeder D."/>
            <person name="de Vargas C."/>
            <person name="Verret F."/>
            <person name="von Dassow P."/>
            <person name="Valentin K."/>
            <person name="Van de Peer Y."/>
            <person name="Wheeler G."/>
            <person name="Dacks J.B."/>
            <person name="Delwiche C.F."/>
            <person name="Dyhrman S.T."/>
            <person name="Glockner G."/>
            <person name="John U."/>
            <person name="Richards T."/>
            <person name="Worden A.Z."/>
            <person name="Zhang X."/>
            <person name="Grigoriev I.V."/>
            <person name="Allen A.E."/>
            <person name="Bidle K."/>
            <person name="Borodovsky M."/>
            <person name="Bowler C."/>
            <person name="Brownlee C."/>
            <person name="Cock J.M."/>
            <person name="Elias M."/>
            <person name="Gladyshev V.N."/>
            <person name="Groth M."/>
            <person name="Guda C."/>
            <person name="Hadaegh A."/>
            <person name="Iglesias-Rodriguez M.D."/>
            <person name="Jenkins J."/>
            <person name="Jones B.M."/>
            <person name="Lawson T."/>
            <person name="Leese F."/>
            <person name="Lindquist E."/>
            <person name="Lobanov A."/>
            <person name="Lomsadze A."/>
            <person name="Malik S.B."/>
            <person name="Marsh M.E."/>
            <person name="Mackinder L."/>
            <person name="Mock T."/>
            <person name="Mueller-Roeber B."/>
            <person name="Pagarete A."/>
            <person name="Parker M."/>
            <person name="Probert I."/>
            <person name="Quesneville H."/>
            <person name="Raines C."/>
            <person name="Rensing S.A."/>
            <person name="Riano-Pachon D.M."/>
            <person name="Richier S."/>
            <person name="Rokitta S."/>
            <person name="Shiraiwa Y."/>
            <person name="Soanes D.M."/>
            <person name="van der Giezen M."/>
            <person name="Wahlund T.M."/>
            <person name="Williams B."/>
            <person name="Wilson W."/>
            <person name="Wolfe G."/>
            <person name="Wurch L.L."/>
        </authorList>
    </citation>
    <scope>NUCLEOTIDE SEQUENCE</scope>
</reference>
<dbReference type="Pfam" id="PF00089">
    <property type="entry name" value="Trypsin"/>
    <property type="match status" value="1"/>
</dbReference>
<dbReference type="Proteomes" id="UP000013827">
    <property type="component" value="Unassembled WGS sequence"/>
</dbReference>
<dbReference type="PANTHER" id="PTHR24276">
    <property type="entry name" value="POLYSERASE-RELATED"/>
    <property type="match status" value="1"/>
</dbReference>
<evidence type="ECO:0000256" key="6">
    <source>
        <dbReference type="ARBA" id="ARBA00023180"/>
    </source>
</evidence>
<accession>A0A0D3I7H3</accession>
<dbReference type="STRING" id="2903.R1BBU1"/>
<dbReference type="InterPro" id="IPR001254">
    <property type="entry name" value="Trypsin_dom"/>
</dbReference>
<keyword evidence="11" id="KW-1185">Reference proteome</keyword>
<dbReference type="GeneID" id="17253211"/>
<dbReference type="PANTHER" id="PTHR24276:SF98">
    <property type="entry name" value="FI18310P1-RELATED"/>
    <property type="match status" value="1"/>
</dbReference>
<evidence type="ECO:0000313" key="11">
    <source>
        <dbReference type="Proteomes" id="UP000013827"/>
    </source>
</evidence>
<dbReference type="SUPFAM" id="SSF50494">
    <property type="entry name" value="Trypsin-like serine proteases"/>
    <property type="match status" value="1"/>
</dbReference>
<feature type="signal peptide" evidence="8">
    <location>
        <begin position="1"/>
        <end position="22"/>
    </location>
</feature>
<dbReference type="InterPro" id="IPR009003">
    <property type="entry name" value="Peptidase_S1_PA"/>
</dbReference>
<sequence length="380" mass="39594">MPAARTRLALLSHLCMVIGAVAECMPPAKVQATLGSTCSYAECSMPTAIDCEYICTDICCAARLGGIGCATTRSGPVMEVVEIVEVGRTCTTDADCAKGEACCPGPSPEAGGQCGPVCALAAPTLTSSLQSASTHAILGGDTVEPPFSMPYVLSLYKCSLFYCELRCGASLIASRWALTAAHCTVDPDAADVAFGVSMHRHRLGDTYEHDCAETMRVRPICHPGFSIDTMANDVCLLWLDREPKCFRQMQHMVLDDGSHATVGIEATVAGWGATSFDGEGDPCATFLQVATVTVVGNSMCAAQLYGRAESQVLASMMCASGGSKDACMGDSGGALFLPSGEGRPLPVAIGIVSWGVGCGLPDTPGVYTRVSAYTDWLQAH</sequence>
<evidence type="ECO:0000256" key="1">
    <source>
        <dbReference type="ARBA" id="ARBA00004613"/>
    </source>
</evidence>
<evidence type="ECO:0000313" key="10">
    <source>
        <dbReference type="EnsemblProtists" id="EOD07208"/>
    </source>
</evidence>
<keyword evidence="4 8" id="KW-0732">Signal</keyword>
<dbReference type="Gene3D" id="2.40.10.10">
    <property type="entry name" value="Trypsin-like serine proteases"/>
    <property type="match status" value="1"/>
</dbReference>
<dbReference type="PROSITE" id="PS50240">
    <property type="entry name" value="TRYPSIN_DOM"/>
    <property type="match status" value="1"/>
</dbReference>
<keyword evidence="6" id="KW-0325">Glycoprotein</keyword>
<dbReference type="InterPro" id="IPR043504">
    <property type="entry name" value="Peptidase_S1_PA_chymotrypsin"/>
</dbReference>
<dbReference type="PROSITE" id="PS00134">
    <property type="entry name" value="TRYPSIN_HIS"/>
    <property type="match status" value="1"/>
</dbReference>
<protein>
    <recommendedName>
        <fullName evidence="9">Peptidase S1 domain-containing protein</fullName>
    </recommendedName>
</protein>
<evidence type="ECO:0000256" key="2">
    <source>
        <dbReference type="ARBA" id="ARBA00007664"/>
    </source>
</evidence>
<dbReference type="EnsemblProtists" id="EOD07208">
    <property type="protein sequence ID" value="EOD07208"/>
    <property type="gene ID" value="EMIHUDRAFT_198552"/>
</dbReference>
<keyword evidence="5" id="KW-1015">Disulfide bond</keyword>
<evidence type="ECO:0000256" key="3">
    <source>
        <dbReference type="ARBA" id="ARBA00022525"/>
    </source>
</evidence>
<evidence type="ECO:0000256" key="8">
    <source>
        <dbReference type="SAM" id="SignalP"/>
    </source>
</evidence>
<feature type="domain" description="Peptidase S1" evidence="9">
    <location>
        <begin position="137"/>
        <end position="380"/>
    </location>
</feature>
<keyword evidence="7" id="KW-0720">Serine protease</keyword>
<keyword evidence="7" id="KW-0378">Hydrolase</keyword>
<dbReference type="RefSeq" id="XP_005759637.1">
    <property type="nucleotide sequence ID" value="XM_005759580.1"/>
</dbReference>
<dbReference type="KEGG" id="ehx:EMIHUDRAFT_198552"/>
<organism evidence="10 11">
    <name type="scientific">Emiliania huxleyi (strain CCMP1516)</name>
    <dbReference type="NCBI Taxonomy" id="280463"/>
    <lineage>
        <taxon>Eukaryota</taxon>
        <taxon>Haptista</taxon>
        <taxon>Haptophyta</taxon>
        <taxon>Prymnesiophyceae</taxon>
        <taxon>Isochrysidales</taxon>
        <taxon>Noelaerhabdaceae</taxon>
        <taxon>Emiliania</taxon>
    </lineage>
</organism>
<dbReference type="GO" id="GO:0006508">
    <property type="term" value="P:proteolysis"/>
    <property type="evidence" value="ECO:0007669"/>
    <property type="project" value="UniProtKB-KW"/>
</dbReference>
<keyword evidence="7" id="KW-0645">Protease</keyword>
<dbReference type="FunFam" id="2.40.10.10:FF:000054">
    <property type="entry name" value="Complement C1r subcomponent"/>
    <property type="match status" value="1"/>
</dbReference>
<dbReference type="InterPro" id="IPR018114">
    <property type="entry name" value="TRYPSIN_HIS"/>
</dbReference>
<evidence type="ECO:0000259" key="9">
    <source>
        <dbReference type="PROSITE" id="PS50240"/>
    </source>
</evidence>
<comment type="similarity">
    <text evidence="2">Belongs to the peptidase S1 family.</text>
</comment>
<dbReference type="InterPro" id="IPR001314">
    <property type="entry name" value="Peptidase_S1A"/>
</dbReference>
<evidence type="ECO:0000256" key="5">
    <source>
        <dbReference type="ARBA" id="ARBA00023157"/>
    </source>
</evidence>
<keyword evidence="3" id="KW-0964">Secreted</keyword>
<reference evidence="10" key="2">
    <citation type="submission" date="2024-10" db="UniProtKB">
        <authorList>
            <consortium name="EnsemblProtists"/>
        </authorList>
    </citation>
    <scope>IDENTIFICATION</scope>
</reference>
<dbReference type="InterPro" id="IPR033116">
    <property type="entry name" value="TRYPSIN_SER"/>
</dbReference>
<dbReference type="GO" id="GO:0005576">
    <property type="term" value="C:extracellular region"/>
    <property type="evidence" value="ECO:0007669"/>
    <property type="project" value="UniProtKB-SubCell"/>
</dbReference>
<dbReference type="AlphaFoldDB" id="A0A0D3I7H3"/>
<name>A0A0D3I7H3_EMIH1</name>
<dbReference type="PaxDb" id="2903-EOD07208"/>
<dbReference type="HOGENOM" id="CLU_006842_0_0_1"/>
<feature type="chain" id="PRO_5044262376" description="Peptidase S1 domain-containing protein" evidence="8">
    <location>
        <begin position="23"/>
        <end position="380"/>
    </location>
</feature>
<evidence type="ECO:0000256" key="4">
    <source>
        <dbReference type="ARBA" id="ARBA00022729"/>
    </source>
</evidence>
<dbReference type="CDD" id="cd00190">
    <property type="entry name" value="Tryp_SPc"/>
    <property type="match status" value="1"/>
</dbReference>
<dbReference type="eggNOG" id="KOG3627">
    <property type="taxonomic scope" value="Eukaryota"/>
</dbReference>
<evidence type="ECO:0000256" key="7">
    <source>
        <dbReference type="RuleBase" id="RU363034"/>
    </source>
</evidence>
<comment type="subcellular location">
    <subcellularLocation>
        <location evidence="1">Secreted</location>
    </subcellularLocation>
</comment>
<dbReference type="InterPro" id="IPR050430">
    <property type="entry name" value="Peptidase_S1"/>
</dbReference>
<dbReference type="PRINTS" id="PR00722">
    <property type="entry name" value="CHYMOTRYPSIN"/>
</dbReference>
<dbReference type="SMART" id="SM00020">
    <property type="entry name" value="Tryp_SPc"/>
    <property type="match status" value="1"/>
</dbReference>
<dbReference type="PROSITE" id="PS00135">
    <property type="entry name" value="TRYPSIN_SER"/>
    <property type="match status" value="1"/>
</dbReference>
<dbReference type="GO" id="GO:0004252">
    <property type="term" value="F:serine-type endopeptidase activity"/>
    <property type="evidence" value="ECO:0007669"/>
    <property type="project" value="InterPro"/>
</dbReference>
<proteinExistence type="inferred from homology"/>